<keyword evidence="4 7" id="KW-0812">Transmembrane</keyword>
<sequence length="424" mass="44783">MIGTTIEWYDFFIYANAAALVFAPLYFSHATSGAMAQIVAFMSVGISFFFRPLGAAIAGHLGDRIGRKRLLVVTLTMMGTATVLMGLTPTAAQIGVLAPLLLVLLRIVQGLSTGGEWGAAALMAVEHAPDHRRGYFGSFPQIGAAAGMLLATGALAIVSATTTAEQFMAWGWRLPFLGSIVLLVVGLYIRRRVGESPVFEELEQTSKRASAPIAQVLKRHKTELFQATWAYAGVNAAAYMVLGGYVLSYSTNSLGLDRTGVLTIIAVVNVLWIALTIWAGALSDRIGRVNTYKIGFISLAVWVFPMFLLIDTGSYLALVVALAGLAVGLSFSYGQQSAMYAEMFPAQVRFTGASLGYALGSIIGGGFAPTIASALQTSTGSTMPVAAYLALWALIALAVVWKVKDRTGQDISAAAAATPTTTRG</sequence>
<dbReference type="GO" id="GO:0005886">
    <property type="term" value="C:plasma membrane"/>
    <property type="evidence" value="ECO:0007669"/>
    <property type="project" value="UniProtKB-SubCell"/>
</dbReference>
<feature type="transmembrane region" description="Helical" evidence="7">
    <location>
        <begin position="228"/>
        <end position="248"/>
    </location>
</feature>
<keyword evidence="10" id="KW-1185">Reference proteome</keyword>
<feature type="transmembrane region" description="Helical" evidence="7">
    <location>
        <begin position="12"/>
        <end position="29"/>
    </location>
</feature>
<evidence type="ECO:0000256" key="5">
    <source>
        <dbReference type="ARBA" id="ARBA00022989"/>
    </source>
</evidence>
<feature type="transmembrane region" description="Helical" evidence="7">
    <location>
        <begin position="355"/>
        <end position="375"/>
    </location>
</feature>
<keyword evidence="5 7" id="KW-1133">Transmembrane helix</keyword>
<evidence type="ECO:0000256" key="7">
    <source>
        <dbReference type="SAM" id="Phobius"/>
    </source>
</evidence>
<dbReference type="PANTHER" id="PTHR43045:SF1">
    <property type="entry name" value="SHIKIMATE TRANSPORTER"/>
    <property type="match status" value="1"/>
</dbReference>
<feature type="transmembrane region" description="Helical" evidence="7">
    <location>
        <begin position="170"/>
        <end position="189"/>
    </location>
</feature>
<evidence type="ECO:0000256" key="2">
    <source>
        <dbReference type="ARBA" id="ARBA00022448"/>
    </source>
</evidence>
<feature type="transmembrane region" description="Helical" evidence="7">
    <location>
        <begin position="70"/>
        <end position="88"/>
    </location>
</feature>
<dbReference type="PROSITE" id="PS50850">
    <property type="entry name" value="MFS"/>
    <property type="match status" value="1"/>
</dbReference>
<evidence type="ECO:0000313" key="10">
    <source>
        <dbReference type="Proteomes" id="UP000282515"/>
    </source>
</evidence>
<protein>
    <submittedName>
        <fullName evidence="9">MFS transporter</fullName>
    </submittedName>
</protein>
<feature type="transmembrane region" description="Helical" evidence="7">
    <location>
        <begin position="135"/>
        <end position="158"/>
    </location>
</feature>
<comment type="subcellular location">
    <subcellularLocation>
        <location evidence="1">Cell membrane</location>
        <topology evidence="1">Multi-pass membrane protein</topology>
    </subcellularLocation>
</comment>
<feature type="transmembrane region" description="Helical" evidence="7">
    <location>
        <begin position="316"/>
        <end position="334"/>
    </location>
</feature>
<dbReference type="InterPro" id="IPR036259">
    <property type="entry name" value="MFS_trans_sf"/>
</dbReference>
<feature type="transmembrane region" description="Helical" evidence="7">
    <location>
        <begin position="294"/>
        <end position="310"/>
    </location>
</feature>
<dbReference type="EMBL" id="RDBF01000006">
    <property type="protein sequence ID" value="RLV55822.1"/>
    <property type="molecule type" value="Genomic_DNA"/>
</dbReference>
<dbReference type="GO" id="GO:0022857">
    <property type="term" value="F:transmembrane transporter activity"/>
    <property type="evidence" value="ECO:0007669"/>
    <property type="project" value="InterPro"/>
</dbReference>
<keyword evidence="6 7" id="KW-0472">Membrane</keyword>
<feature type="transmembrane region" description="Helical" evidence="7">
    <location>
        <begin position="35"/>
        <end position="58"/>
    </location>
</feature>
<dbReference type="SUPFAM" id="SSF103473">
    <property type="entry name" value="MFS general substrate transporter"/>
    <property type="match status" value="1"/>
</dbReference>
<dbReference type="CDD" id="cd17369">
    <property type="entry name" value="MFS_ShiA_like"/>
    <property type="match status" value="1"/>
</dbReference>
<comment type="caution">
    <text evidence="9">The sequence shown here is derived from an EMBL/GenBank/DDBJ whole genome shotgun (WGS) entry which is preliminary data.</text>
</comment>
<dbReference type="Pfam" id="PF00083">
    <property type="entry name" value="Sugar_tr"/>
    <property type="match status" value="1"/>
</dbReference>
<keyword evidence="3" id="KW-1003">Cell membrane</keyword>
<proteinExistence type="predicted"/>
<gene>
    <name evidence="9" type="ORF">D9V41_09255</name>
</gene>
<feature type="transmembrane region" description="Helical" evidence="7">
    <location>
        <begin position="381"/>
        <end position="401"/>
    </location>
</feature>
<dbReference type="Proteomes" id="UP000282515">
    <property type="component" value="Unassembled WGS sequence"/>
</dbReference>
<dbReference type="OrthoDB" id="7375466at2"/>
<dbReference type="Gene3D" id="1.20.1250.20">
    <property type="entry name" value="MFS general substrate transporter like domains"/>
    <property type="match status" value="2"/>
</dbReference>
<dbReference type="InterPro" id="IPR020846">
    <property type="entry name" value="MFS_dom"/>
</dbReference>
<feature type="transmembrane region" description="Helical" evidence="7">
    <location>
        <begin position="260"/>
        <end position="282"/>
    </location>
</feature>
<accession>A0A3L8PP93</accession>
<feature type="domain" description="Major facilitator superfamily (MFS) profile" evidence="8">
    <location>
        <begin position="1"/>
        <end position="408"/>
    </location>
</feature>
<evidence type="ECO:0000259" key="8">
    <source>
        <dbReference type="PROSITE" id="PS50850"/>
    </source>
</evidence>
<dbReference type="InterPro" id="IPR005828">
    <property type="entry name" value="MFS_sugar_transport-like"/>
</dbReference>
<dbReference type="PANTHER" id="PTHR43045">
    <property type="entry name" value="SHIKIMATE TRANSPORTER"/>
    <property type="match status" value="1"/>
</dbReference>
<keyword evidence="2" id="KW-0813">Transport</keyword>
<evidence type="ECO:0000256" key="3">
    <source>
        <dbReference type="ARBA" id="ARBA00022475"/>
    </source>
</evidence>
<evidence type="ECO:0000256" key="4">
    <source>
        <dbReference type="ARBA" id="ARBA00022692"/>
    </source>
</evidence>
<evidence type="ECO:0000256" key="1">
    <source>
        <dbReference type="ARBA" id="ARBA00004651"/>
    </source>
</evidence>
<reference evidence="9 10" key="1">
    <citation type="submission" date="2018-10" db="EMBL/GenBank/DDBJ databases">
        <title>Aeromicrobium sp. 9W16Y-2 whole genome shotgun sequence.</title>
        <authorList>
            <person name="Li F."/>
        </authorList>
    </citation>
    <scope>NUCLEOTIDE SEQUENCE [LARGE SCALE GENOMIC DNA]</scope>
    <source>
        <strain evidence="9 10">9W16Y-2</strain>
    </source>
</reference>
<feature type="transmembrane region" description="Helical" evidence="7">
    <location>
        <begin position="94"/>
        <end position="114"/>
    </location>
</feature>
<name>A0A3L8PP93_9ACTN</name>
<dbReference type="AlphaFoldDB" id="A0A3L8PP93"/>
<evidence type="ECO:0000256" key="6">
    <source>
        <dbReference type="ARBA" id="ARBA00023136"/>
    </source>
</evidence>
<organism evidence="9 10">
    <name type="scientific">Aeromicrobium phragmitis</name>
    <dbReference type="NCBI Taxonomy" id="2478914"/>
    <lineage>
        <taxon>Bacteria</taxon>
        <taxon>Bacillati</taxon>
        <taxon>Actinomycetota</taxon>
        <taxon>Actinomycetes</taxon>
        <taxon>Propionibacteriales</taxon>
        <taxon>Nocardioidaceae</taxon>
        <taxon>Aeromicrobium</taxon>
    </lineage>
</organism>
<evidence type="ECO:0000313" key="9">
    <source>
        <dbReference type="EMBL" id="RLV55822.1"/>
    </source>
</evidence>